<dbReference type="PROSITE" id="PS51257">
    <property type="entry name" value="PROKAR_LIPOPROTEIN"/>
    <property type="match status" value="1"/>
</dbReference>
<reference evidence="3" key="1">
    <citation type="submission" date="2016-07" db="EMBL/GenBank/DDBJ databases">
        <title>Nontailed viruses are major unrecognized killers of bacteria in the ocean.</title>
        <authorList>
            <person name="Kauffman K."/>
            <person name="Hussain F."/>
            <person name="Yang J."/>
            <person name="Arevalo P."/>
            <person name="Brown J."/>
            <person name="Cutler M."/>
            <person name="Kelly L."/>
            <person name="Polz M.F."/>
        </authorList>
    </citation>
    <scope>NUCLEOTIDE SEQUENCE [LARGE SCALE GENOMIC DNA]</scope>
    <source>
        <strain evidence="3">10N.261.55.E11</strain>
    </source>
</reference>
<dbReference type="AlphaFoldDB" id="A0A2N7F6H8"/>
<feature type="chain" id="PRO_5014607540" evidence="1">
    <location>
        <begin position="29"/>
        <end position="300"/>
    </location>
</feature>
<evidence type="ECO:0000256" key="1">
    <source>
        <dbReference type="SAM" id="SignalP"/>
    </source>
</evidence>
<evidence type="ECO:0000313" key="3">
    <source>
        <dbReference type="Proteomes" id="UP000235330"/>
    </source>
</evidence>
<accession>A0A2N7F6H8</accession>
<organism evidence="2 3">
    <name type="scientific">Vibrio splendidus</name>
    <dbReference type="NCBI Taxonomy" id="29497"/>
    <lineage>
        <taxon>Bacteria</taxon>
        <taxon>Pseudomonadati</taxon>
        <taxon>Pseudomonadota</taxon>
        <taxon>Gammaproteobacteria</taxon>
        <taxon>Vibrionales</taxon>
        <taxon>Vibrionaceae</taxon>
        <taxon>Vibrio</taxon>
    </lineage>
</organism>
<evidence type="ECO:0000313" key="2">
    <source>
        <dbReference type="EMBL" id="PMJ61271.1"/>
    </source>
</evidence>
<feature type="signal peptide" evidence="1">
    <location>
        <begin position="1"/>
        <end position="28"/>
    </location>
</feature>
<sequence>MREITMTNKSSMLAVVLGALLSGCASDAQVQTKLDAPTNAEVCCSDFSQYPYAQLNDNEDLKFDIDLGSPVGTFTTGNSHFAAFKFSERSGEMVVKLSSLMIDDSVFAPEAMLLDENFKPVQTLKFEDFKVQASDAFTRTSYIERLRIDASKTPYIVIYTPADELGNKVKVDHPAKVRAKEFGEVMPMVTDPVYTNQLGGRLELEIKTLKLRPYRAKPAVAPVAAVAAPAAMAATATAVVPKKADTQIRVQQETKDFYLSAIQNAVKSGDIPKALGLLDEAKALNVEGAQEAFVRAVNAK</sequence>
<protein>
    <submittedName>
        <fullName evidence="2">Transcriptional regulator</fullName>
    </submittedName>
</protein>
<keyword evidence="1" id="KW-0732">Signal</keyword>
<dbReference type="GO" id="GO:0042597">
    <property type="term" value="C:periplasmic space"/>
    <property type="evidence" value="ECO:0007669"/>
    <property type="project" value="InterPro"/>
</dbReference>
<comment type="caution">
    <text evidence="2">The sequence shown here is derived from an EMBL/GenBank/DDBJ whole genome shotgun (WGS) entry which is preliminary data.</text>
</comment>
<dbReference type="GO" id="GO:0008643">
    <property type="term" value="P:carbohydrate transport"/>
    <property type="evidence" value="ECO:0007669"/>
    <property type="project" value="InterPro"/>
</dbReference>
<dbReference type="EMBL" id="MCWU01000085">
    <property type="protein sequence ID" value="PMJ61271.1"/>
    <property type="molecule type" value="Genomic_DNA"/>
</dbReference>
<dbReference type="Proteomes" id="UP000235330">
    <property type="component" value="Unassembled WGS sequence"/>
</dbReference>
<proteinExistence type="predicted"/>
<dbReference type="Pfam" id="PF07148">
    <property type="entry name" value="MalM"/>
    <property type="match status" value="1"/>
</dbReference>
<name>A0A2N7F6H8_VIBSP</name>
<dbReference type="InterPro" id="IPR010794">
    <property type="entry name" value="MalM"/>
</dbReference>
<gene>
    <name evidence="2" type="ORF">BCU17_06590</name>
</gene>